<accession>A0ABD0PNX4</accession>
<reference evidence="2 3" key="1">
    <citation type="submission" date="2024-05" db="EMBL/GenBank/DDBJ databases">
        <title>Genome sequencing and assembly of Indian major carp, Cirrhinus mrigala (Hamilton, 1822).</title>
        <authorList>
            <person name="Mohindra V."/>
            <person name="Chowdhury L.M."/>
            <person name="Lal K."/>
            <person name="Jena J.K."/>
        </authorList>
    </citation>
    <scope>NUCLEOTIDE SEQUENCE [LARGE SCALE GENOMIC DNA]</scope>
    <source>
        <strain evidence="2">CM1030</strain>
        <tissue evidence="2">Blood</tissue>
    </source>
</reference>
<keyword evidence="3" id="KW-1185">Reference proteome</keyword>
<evidence type="ECO:0000313" key="3">
    <source>
        <dbReference type="Proteomes" id="UP001529510"/>
    </source>
</evidence>
<dbReference type="Proteomes" id="UP001529510">
    <property type="component" value="Unassembled WGS sequence"/>
</dbReference>
<feature type="non-terminal residue" evidence="2">
    <location>
        <position position="65"/>
    </location>
</feature>
<organism evidence="2 3">
    <name type="scientific">Cirrhinus mrigala</name>
    <name type="common">Mrigala</name>
    <dbReference type="NCBI Taxonomy" id="683832"/>
    <lineage>
        <taxon>Eukaryota</taxon>
        <taxon>Metazoa</taxon>
        <taxon>Chordata</taxon>
        <taxon>Craniata</taxon>
        <taxon>Vertebrata</taxon>
        <taxon>Euteleostomi</taxon>
        <taxon>Actinopterygii</taxon>
        <taxon>Neopterygii</taxon>
        <taxon>Teleostei</taxon>
        <taxon>Ostariophysi</taxon>
        <taxon>Cypriniformes</taxon>
        <taxon>Cyprinidae</taxon>
        <taxon>Labeoninae</taxon>
        <taxon>Labeonini</taxon>
        <taxon>Cirrhinus</taxon>
    </lineage>
</organism>
<feature type="region of interest" description="Disordered" evidence="1">
    <location>
        <begin position="1"/>
        <end position="24"/>
    </location>
</feature>
<comment type="caution">
    <text evidence="2">The sequence shown here is derived from an EMBL/GenBank/DDBJ whole genome shotgun (WGS) entry which is preliminary data.</text>
</comment>
<protein>
    <submittedName>
        <fullName evidence="2">Uncharacterized protein</fullName>
    </submittedName>
</protein>
<name>A0ABD0PNX4_CIRMR</name>
<gene>
    <name evidence="2" type="ORF">M9458_028083</name>
</gene>
<proteinExistence type="predicted"/>
<sequence length="65" mass="7564">MQVTVERIEPSSGSTGPKFQHGFPGRHYRCGFNKSVLDSEQTLQWKRTRRVQDNMSPVRERDDSL</sequence>
<dbReference type="AlphaFoldDB" id="A0ABD0PNX4"/>
<dbReference type="EMBL" id="JAMKFB020000014">
    <property type="protein sequence ID" value="KAL0175753.1"/>
    <property type="molecule type" value="Genomic_DNA"/>
</dbReference>
<evidence type="ECO:0000256" key="1">
    <source>
        <dbReference type="SAM" id="MobiDB-lite"/>
    </source>
</evidence>
<evidence type="ECO:0000313" key="2">
    <source>
        <dbReference type="EMBL" id="KAL0175753.1"/>
    </source>
</evidence>